<dbReference type="AlphaFoldDB" id="A0A9D8KE87"/>
<feature type="compositionally biased region" description="Basic and acidic residues" evidence="1">
    <location>
        <begin position="134"/>
        <end position="146"/>
    </location>
</feature>
<gene>
    <name evidence="2" type="ORF">JW984_09730</name>
</gene>
<evidence type="ECO:0000313" key="2">
    <source>
        <dbReference type="EMBL" id="MBN1573460.1"/>
    </source>
</evidence>
<dbReference type="InterPro" id="IPR010298">
    <property type="entry name" value="YacP-like"/>
</dbReference>
<feature type="region of interest" description="Disordered" evidence="1">
    <location>
        <begin position="127"/>
        <end position="161"/>
    </location>
</feature>
<evidence type="ECO:0000313" key="3">
    <source>
        <dbReference type="Proteomes" id="UP000809273"/>
    </source>
</evidence>
<dbReference type="EMBL" id="JAFGIX010000049">
    <property type="protein sequence ID" value="MBN1573460.1"/>
    <property type="molecule type" value="Genomic_DNA"/>
</dbReference>
<sequence length="161" mass="17451">MHVIIDGYNVIMTAAEYGAVSGRKMRAARSGLINDLIRYRKVRGHAVTVVFDAVKAGGVERVVERSAGINVIFTKGEERADDVIVELVEKAAGVERVVVTSDREVVRASERRGAASISSESFIEKMSAAIGSGDGREVDDERERGKTGRSRSRGETSLNKL</sequence>
<dbReference type="PANTHER" id="PTHR34547:SF1">
    <property type="entry name" value="YACP-LIKE NYN DOMAIN PROTEIN"/>
    <property type="match status" value="1"/>
</dbReference>
<reference evidence="2" key="2">
    <citation type="submission" date="2021-01" db="EMBL/GenBank/DDBJ databases">
        <authorList>
            <person name="Hahn C.R."/>
            <person name="Youssef N.H."/>
            <person name="Elshahed M."/>
        </authorList>
    </citation>
    <scope>NUCLEOTIDE SEQUENCE</scope>
    <source>
        <strain evidence="2">Zod_Metabat.24</strain>
    </source>
</reference>
<evidence type="ECO:0000256" key="1">
    <source>
        <dbReference type="SAM" id="MobiDB-lite"/>
    </source>
</evidence>
<protein>
    <submittedName>
        <fullName evidence="2">NYN domain-containing protein</fullName>
    </submittedName>
</protein>
<name>A0A9D8KE87_9DELT</name>
<proteinExistence type="predicted"/>
<reference evidence="2" key="1">
    <citation type="journal article" date="2021" name="Environ. Microbiol.">
        <title>Genomic characterization of three novel Desulfobacterota classes expand the metabolic and phylogenetic diversity of the phylum.</title>
        <authorList>
            <person name="Murphy C.L."/>
            <person name="Biggerstaff J."/>
            <person name="Eichhorn A."/>
            <person name="Ewing E."/>
            <person name="Shahan R."/>
            <person name="Soriano D."/>
            <person name="Stewart S."/>
            <person name="VanMol K."/>
            <person name="Walker R."/>
            <person name="Walters P."/>
            <person name="Elshahed M.S."/>
            <person name="Youssef N.H."/>
        </authorList>
    </citation>
    <scope>NUCLEOTIDE SEQUENCE</scope>
    <source>
        <strain evidence="2">Zod_Metabat.24</strain>
    </source>
</reference>
<dbReference type="Pfam" id="PF05991">
    <property type="entry name" value="NYN_YacP"/>
    <property type="match status" value="1"/>
</dbReference>
<accession>A0A9D8KE87</accession>
<dbReference type="Proteomes" id="UP000809273">
    <property type="component" value="Unassembled WGS sequence"/>
</dbReference>
<comment type="caution">
    <text evidence="2">The sequence shown here is derived from an EMBL/GenBank/DDBJ whole genome shotgun (WGS) entry which is preliminary data.</text>
</comment>
<organism evidence="2 3">
    <name type="scientific">Candidatus Zymogenus saltonus</name>
    <dbReference type="NCBI Taxonomy" id="2844893"/>
    <lineage>
        <taxon>Bacteria</taxon>
        <taxon>Deltaproteobacteria</taxon>
        <taxon>Candidatus Zymogenia</taxon>
        <taxon>Candidatus Zymogeniales</taxon>
        <taxon>Candidatus Zymogenaceae</taxon>
        <taxon>Candidatus Zymogenus</taxon>
    </lineage>
</organism>
<dbReference type="PANTHER" id="PTHR34547">
    <property type="entry name" value="YACP-LIKE NYN DOMAIN PROTEIN"/>
    <property type="match status" value="1"/>
</dbReference>